<accession>A0ABQ3G2B0</accession>
<evidence type="ECO:0000313" key="1">
    <source>
        <dbReference type="EMBL" id="GHC81875.1"/>
    </source>
</evidence>
<reference evidence="2" key="1">
    <citation type="journal article" date="2019" name="Int. J. Syst. Evol. Microbiol.">
        <title>The Global Catalogue of Microorganisms (GCM) 10K type strain sequencing project: providing services to taxonomists for standard genome sequencing and annotation.</title>
        <authorList>
            <consortium name="The Broad Institute Genomics Platform"/>
            <consortium name="The Broad Institute Genome Sequencing Center for Infectious Disease"/>
            <person name="Wu L."/>
            <person name="Ma J."/>
        </authorList>
    </citation>
    <scope>NUCLEOTIDE SEQUENCE [LARGE SCALE GENOMIC DNA]</scope>
    <source>
        <strain evidence="2">KCTC 23314</strain>
    </source>
</reference>
<name>A0ABQ3G2B0_9BURK</name>
<dbReference type="EMBL" id="BMYK01000006">
    <property type="protein sequence ID" value="GHC81875.1"/>
    <property type="molecule type" value="Genomic_DNA"/>
</dbReference>
<sequence length="154" mass="16421">MSAVGAASVSYFESARRHFTDAGTLLSSSRLANAGQLFGIAAECGIKAILVASKVPVDHEGSIGRMQGQKGKGFKAHWPQLGQTLIDLAGAIPDSRTATTYLSTLSNLAHFSDWLIDHRYWRDAALPLTSVAHWQVAAAEVMAALDQAKEDGIL</sequence>
<evidence type="ECO:0000313" key="2">
    <source>
        <dbReference type="Proteomes" id="UP000626210"/>
    </source>
</evidence>
<keyword evidence="2" id="KW-1185">Reference proteome</keyword>
<organism evidence="1 2">
    <name type="scientific">Pseudorhodoferax aquiterrae</name>
    <dbReference type="NCBI Taxonomy" id="747304"/>
    <lineage>
        <taxon>Bacteria</taxon>
        <taxon>Pseudomonadati</taxon>
        <taxon>Pseudomonadota</taxon>
        <taxon>Betaproteobacteria</taxon>
        <taxon>Burkholderiales</taxon>
        <taxon>Comamonadaceae</taxon>
    </lineage>
</organism>
<dbReference type="Proteomes" id="UP000626210">
    <property type="component" value="Unassembled WGS sequence"/>
</dbReference>
<protein>
    <recommendedName>
        <fullName evidence="3">HEPN domain-containing protein</fullName>
    </recommendedName>
</protein>
<evidence type="ECO:0008006" key="3">
    <source>
        <dbReference type="Google" id="ProtNLM"/>
    </source>
</evidence>
<proteinExistence type="predicted"/>
<comment type="caution">
    <text evidence="1">The sequence shown here is derived from an EMBL/GenBank/DDBJ whole genome shotgun (WGS) entry which is preliminary data.</text>
</comment>
<gene>
    <name evidence="1" type="ORF">GCM10007320_24590</name>
</gene>